<protein>
    <submittedName>
        <fullName evidence="1">Uncharacterized protein</fullName>
    </submittedName>
</protein>
<accession>A0A5Q2RJN7</accession>
<dbReference type="EMBL" id="CP045851">
    <property type="protein sequence ID" value="QGG96023.1"/>
    <property type="molecule type" value="Genomic_DNA"/>
</dbReference>
<dbReference type="KEGG" id="atq:GH723_13460"/>
<name>A0A5Q2RJN7_9ACTN</name>
<organism evidence="1 2">
    <name type="scientific">Actinomarinicola tropica</name>
    <dbReference type="NCBI Taxonomy" id="2789776"/>
    <lineage>
        <taxon>Bacteria</taxon>
        <taxon>Bacillati</taxon>
        <taxon>Actinomycetota</taxon>
        <taxon>Acidimicrobiia</taxon>
        <taxon>Acidimicrobiales</taxon>
        <taxon>Iamiaceae</taxon>
        <taxon>Actinomarinicola</taxon>
    </lineage>
</organism>
<evidence type="ECO:0000313" key="2">
    <source>
        <dbReference type="Proteomes" id="UP000334019"/>
    </source>
</evidence>
<sequence>MARLAGPERTGFALPWMHRATWAEISSVEKVWLRSAKRFDVAIRTGRRRIRIDTDLLSDSPDRLIELLLEQWRSWAVRRVAG</sequence>
<evidence type="ECO:0000313" key="1">
    <source>
        <dbReference type="EMBL" id="QGG96023.1"/>
    </source>
</evidence>
<gene>
    <name evidence="1" type="ORF">GH723_13460</name>
</gene>
<dbReference type="RefSeq" id="WP_153760129.1">
    <property type="nucleotide sequence ID" value="NZ_CP045851.1"/>
</dbReference>
<dbReference type="Proteomes" id="UP000334019">
    <property type="component" value="Chromosome"/>
</dbReference>
<reference evidence="1 2" key="1">
    <citation type="submission" date="2019-11" db="EMBL/GenBank/DDBJ databases">
        <authorList>
            <person name="He Y."/>
        </authorList>
    </citation>
    <scope>NUCLEOTIDE SEQUENCE [LARGE SCALE GENOMIC DNA]</scope>
    <source>
        <strain evidence="1 2">SCSIO 58843</strain>
    </source>
</reference>
<keyword evidence="2" id="KW-1185">Reference proteome</keyword>
<proteinExistence type="predicted"/>
<dbReference type="AlphaFoldDB" id="A0A5Q2RJN7"/>